<dbReference type="CDD" id="cd02174">
    <property type="entry name" value="CCT"/>
    <property type="match status" value="1"/>
</dbReference>
<sequence length="545" mass="59771">MASSAVPVNGMTRPNTTNTTKNTNTTTKNSNTTNTTTSTTKNSKPLSGTLQASQQTPQAGAASHVSQSQKSALAGGSTSSSGSTSIAGGPAYASPSPRNNNSSASAGLHGNKNGHQASPGTGSLTLTPGSRKRPRGGDPDERARNGSGSSKADLEVENIMVDPVSVPGKVDLASMVKGSVAPAPFSHEQDAIDNSNAVDYTVKISLDDARSGKVPRPVRVYADGIYDMFHTGHARQLMQAKMAFPKAYLIVGICSDKMTLKNKGRTVMNETERYEAVRHCRYVDEVVTDAPWTLDPVFLEKHKIDFVAHDELPYTTGSPDADVYKFVKEKGMFLPTQRTEGISTTDVITRIIKDYDLYIRRNLQRGYSHKELNVSYMKAKHLKLKDNYEKFEEKLKDKGKNWMGKWKDQLGKGNEMLHRWEEKSKEFIGNFVEMFGRDGRLDGHGIIQNLFEHFPWQGRVGQWFQENTQRIGRAISPSASPLPFSPPSPSTSDPSSPTYSSPPQKRRRYTPPLMGLGDDDTDEDDDDDDDDSTHLEGAVGEVGNY</sequence>
<feature type="compositionally biased region" description="Basic and acidic residues" evidence="11">
    <location>
        <begin position="135"/>
        <end position="144"/>
    </location>
</feature>
<evidence type="ECO:0000256" key="2">
    <source>
        <dbReference type="ARBA" id="ARBA00010101"/>
    </source>
</evidence>
<evidence type="ECO:0000313" key="13">
    <source>
        <dbReference type="EMBL" id="RUS76221.1"/>
    </source>
</evidence>
<keyword evidence="6" id="KW-0443">Lipid metabolism</keyword>
<evidence type="ECO:0000256" key="6">
    <source>
        <dbReference type="ARBA" id="ARBA00023098"/>
    </source>
</evidence>
<evidence type="ECO:0000313" key="14">
    <source>
        <dbReference type="Proteomes" id="UP000271974"/>
    </source>
</evidence>
<dbReference type="EC" id="2.7.7.15" evidence="10"/>
<keyword evidence="8" id="KW-1208">Phospholipid metabolism</keyword>
<keyword evidence="5" id="KW-0548">Nucleotidyltransferase</keyword>
<name>A0A433T3W4_ELYCH</name>
<comment type="similarity">
    <text evidence="2">Belongs to the cytidylyltransferase family.</text>
</comment>
<gene>
    <name evidence="13" type="ORF">EGW08_016028</name>
</gene>
<keyword evidence="7" id="KW-0594">Phospholipid biosynthesis</keyword>
<dbReference type="Gene3D" id="3.40.50.620">
    <property type="entry name" value="HUPs"/>
    <property type="match status" value="1"/>
</dbReference>
<comment type="pathway">
    <text evidence="9">Phospholipid metabolism; phosphatidylcholine biosynthesis; phosphatidylcholine from phosphocholine: step 1/2.</text>
</comment>
<dbReference type="SUPFAM" id="SSF52374">
    <property type="entry name" value="Nucleotidylyl transferase"/>
    <property type="match status" value="1"/>
</dbReference>
<keyword evidence="14" id="KW-1185">Reference proteome</keyword>
<evidence type="ECO:0000256" key="5">
    <source>
        <dbReference type="ARBA" id="ARBA00022695"/>
    </source>
</evidence>
<feature type="compositionally biased region" description="Polar residues" evidence="11">
    <location>
        <begin position="113"/>
        <end position="128"/>
    </location>
</feature>
<accession>A0A433T3W4</accession>
<feature type="region of interest" description="Disordered" evidence="11">
    <location>
        <begin position="1"/>
        <end position="156"/>
    </location>
</feature>
<dbReference type="STRING" id="188477.A0A433T3W4"/>
<evidence type="ECO:0000256" key="10">
    <source>
        <dbReference type="ARBA" id="ARBA00026101"/>
    </source>
</evidence>
<dbReference type="InterPro" id="IPR004821">
    <property type="entry name" value="Cyt_trans-like"/>
</dbReference>
<feature type="domain" description="Cytidyltransferase-like" evidence="12">
    <location>
        <begin position="221"/>
        <end position="350"/>
    </location>
</feature>
<dbReference type="GO" id="GO:0031210">
    <property type="term" value="F:phosphatidylcholine binding"/>
    <property type="evidence" value="ECO:0007669"/>
    <property type="project" value="TreeGrafter"/>
</dbReference>
<dbReference type="EMBL" id="RQTK01000680">
    <property type="protein sequence ID" value="RUS76221.1"/>
    <property type="molecule type" value="Genomic_DNA"/>
</dbReference>
<comment type="caution">
    <text evidence="13">The sequence shown here is derived from an EMBL/GenBank/DDBJ whole genome shotgun (WGS) entry which is preliminary data.</text>
</comment>
<dbReference type="OrthoDB" id="17102at2759"/>
<dbReference type="PANTHER" id="PTHR10739:SF13">
    <property type="entry name" value="CHOLINE-PHOSPHATE CYTIDYLYLTRANSFERASE"/>
    <property type="match status" value="1"/>
</dbReference>
<feature type="compositionally biased region" description="Polar residues" evidence="11">
    <location>
        <begin position="45"/>
        <end position="70"/>
    </location>
</feature>
<evidence type="ECO:0000256" key="8">
    <source>
        <dbReference type="ARBA" id="ARBA00023264"/>
    </source>
</evidence>
<evidence type="ECO:0000259" key="12">
    <source>
        <dbReference type="Pfam" id="PF01467"/>
    </source>
</evidence>
<evidence type="ECO:0000256" key="9">
    <source>
        <dbReference type="ARBA" id="ARBA00025706"/>
    </source>
</evidence>
<feature type="compositionally biased region" description="Low complexity" evidence="11">
    <location>
        <begin position="490"/>
        <end position="503"/>
    </location>
</feature>
<dbReference type="NCBIfam" id="TIGR00125">
    <property type="entry name" value="cyt_tran_rel"/>
    <property type="match status" value="1"/>
</dbReference>
<feature type="compositionally biased region" description="Low complexity" evidence="11">
    <location>
        <begin position="71"/>
        <end position="106"/>
    </location>
</feature>
<dbReference type="Pfam" id="PF01467">
    <property type="entry name" value="CTP_transf_like"/>
    <property type="match status" value="1"/>
</dbReference>
<comment type="pathway">
    <text evidence="1">Lipid metabolism.</text>
</comment>
<evidence type="ECO:0000256" key="11">
    <source>
        <dbReference type="SAM" id="MobiDB-lite"/>
    </source>
</evidence>
<dbReference type="Proteomes" id="UP000271974">
    <property type="component" value="Unassembled WGS sequence"/>
</dbReference>
<dbReference type="PANTHER" id="PTHR10739">
    <property type="entry name" value="CYTIDYLYLTRANSFERASE"/>
    <property type="match status" value="1"/>
</dbReference>
<protein>
    <recommendedName>
        <fullName evidence="10">choline-phosphate cytidylyltransferase</fullName>
        <ecNumber evidence="10">2.7.7.15</ecNumber>
    </recommendedName>
</protein>
<dbReference type="InterPro" id="IPR041723">
    <property type="entry name" value="CCT"/>
</dbReference>
<proteinExistence type="inferred from homology"/>
<organism evidence="13 14">
    <name type="scientific">Elysia chlorotica</name>
    <name type="common">Eastern emerald elysia</name>
    <name type="synonym">Sea slug</name>
    <dbReference type="NCBI Taxonomy" id="188477"/>
    <lineage>
        <taxon>Eukaryota</taxon>
        <taxon>Metazoa</taxon>
        <taxon>Spiralia</taxon>
        <taxon>Lophotrochozoa</taxon>
        <taxon>Mollusca</taxon>
        <taxon>Gastropoda</taxon>
        <taxon>Heterobranchia</taxon>
        <taxon>Euthyneura</taxon>
        <taxon>Panpulmonata</taxon>
        <taxon>Sacoglossa</taxon>
        <taxon>Placobranchoidea</taxon>
        <taxon>Plakobranchidae</taxon>
        <taxon>Elysia</taxon>
    </lineage>
</organism>
<feature type="compositionally biased region" description="Low complexity" evidence="11">
    <location>
        <begin position="15"/>
        <end position="44"/>
    </location>
</feature>
<keyword evidence="4" id="KW-0808">Transferase</keyword>
<evidence type="ECO:0000256" key="4">
    <source>
        <dbReference type="ARBA" id="ARBA00022679"/>
    </source>
</evidence>
<reference evidence="13 14" key="1">
    <citation type="submission" date="2019-01" db="EMBL/GenBank/DDBJ databases">
        <title>A draft genome assembly of the solar-powered sea slug Elysia chlorotica.</title>
        <authorList>
            <person name="Cai H."/>
            <person name="Li Q."/>
            <person name="Fang X."/>
            <person name="Li J."/>
            <person name="Curtis N.E."/>
            <person name="Altenburger A."/>
            <person name="Shibata T."/>
            <person name="Feng M."/>
            <person name="Maeda T."/>
            <person name="Schwartz J.A."/>
            <person name="Shigenobu S."/>
            <person name="Lundholm N."/>
            <person name="Nishiyama T."/>
            <person name="Yang H."/>
            <person name="Hasebe M."/>
            <person name="Li S."/>
            <person name="Pierce S.K."/>
            <person name="Wang J."/>
        </authorList>
    </citation>
    <scope>NUCLEOTIDE SEQUENCE [LARGE SCALE GENOMIC DNA]</scope>
    <source>
        <strain evidence="13">EC2010</strain>
        <tissue evidence="13">Whole organism of an adult</tissue>
    </source>
</reference>
<dbReference type="InterPro" id="IPR045049">
    <property type="entry name" value="Pcy1-like"/>
</dbReference>
<evidence type="ECO:0000256" key="7">
    <source>
        <dbReference type="ARBA" id="ARBA00023209"/>
    </source>
</evidence>
<dbReference type="UniPathway" id="UPA00753">
    <property type="reaction ID" value="UER00739"/>
</dbReference>
<dbReference type="GO" id="GO:0004105">
    <property type="term" value="F:choline-phosphate cytidylyltransferase activity"/>
    <property type="evidence" value="ECO:0007669"/>
    <property type="project" value="UniProtKB-EC"/>
</dbReference>
<dbReference type="FunFam" id="3.40.50.620:FF:000016">
    <property type="entry name" value="Putative choline-phosphate cytidylyltransferase B"/>
    <property type="match status" value="1"/>
</dbReference>
<evidence type="ECO:0000256" key="1">
    <source>
        <dbReference type="ARBA" id="ARBA00005189"/>
    </source>
</evidence>
<evidence type="ECO:0000256" key="3">
    <source>
        <dbReference type="ARBA" id="ARBA00022516"/>
    </source>
</evidence>
<keyword evidence="3" id="KW-0444">Lipid biosynthesis</keyword>
<feature type="compositionally biased region" description="Acidic residues" evidence="11">
    <location>
        <begin position="517"/>
        <end position="531"/>
    </location>
</feature>
<feature type="region of interest" description="Disordered" evidence="11">
    <location>
        <begin position="475"/>
        <end position="545"/>
    </location>
</feature>
<dbReference type="AlphaFoldDB" id="A0A433T3W4"/>
<dbReference type="InterPro" id="IPR014729">
    <property type="entry name" value="Rossmann-like_a/b/a_fold"/>
</dbReference>